<name>A0A3M7S2J8_BRAPC</name>
<dbReference type="Proteomes" id="UP000276133">
    <property type="component" value="Unassembled WGS sequence"/>
</dbReference>
<evidence type="ECO:0000313" key="1">
    <source>
        <dbReference type="EMBL" id="RNA29845.1"/>
    </source>
</evidence>
<keyword evidence="2" id="KW-1185">Reference proteome</keyword>
<accession>A0A3M7S2J8</accession>
<dbReference type="AlphaFoldDB" id="A0A3M7S2J8"/>
<reference evidence="1 2" key="1">
    <citation type="journal article" date="2018" name="Sci. Rep.">
        <title>Genomic signatures of local adaptation to the degree of environmental predictability in rotifers.</title>
        <authorList>
            <person name="Franch-Gras L."/>
            <person name="Hahn C."/>
            <person name="Garcia-Roger E.M."/>
            <person name="Carmona M.J."/>
            <person name="Serra M."/>
            <person name="Gomez A."/>
        </authorList>
    </citation>
    <scope>NUCLEOTIDE SEQUENCE [LARGE SCALE GENOMIC DNA]</scope>
    <source>
        <strain evidence="1">HYR1</strain>
    </source>
</reference>
<sequence length="99" mass="11869">MKQFKQIVFVILSSVLDIFDFCSFEQFKTFNLNFNEDLNLINKYRICLKLVLVWEVDLQHDCLIGLDYMGKVQETKDKFKDLASHQKLYSIHFDKNCKH</sequence>
<organism evidence="1 2">
    <name type="scientific">Brachionus plicatilis</name>
    <name type="common">Marine rotifer</name>
    <name type="synonym">Brachionus muelleri</name>
    <dbReference type="NCBI Taxonomy" id="10195"/>
    <lineage>
        <taxon>Eukaryota</taxon>
        <taxon>Metazoa</taxon>
        <taxon>Spiralia</taxon>
        <taxon>Gnathifera</taxon>
        <taxon>Rotifera</taxon>
        <taxon>Eurotatoria</taxon>
        <taxon>Monogononta</taxon>
        <taxon>Pseudotrocha</taxon>
        <taxon>Ploima</taxon>
        <taxon>Brachionidae</taxon>
        <taxon>Brachionus</taxon>
    </lineage>
</organism>
<evidence type="ECO:0000313" key="2">
    <source>
        <dbReference type="Proteomes" id="UP000276133"/>
    </source>
</evidence>
<protein>
    <submittedName>
        <fullName evidence="1">Uncharacterized protein</fullName>
    </submittedName>
</protein>
<proteinExistence type="predicted"/>
<gene>
    <name evidence="1" type="ORF">BpHYR1_051407</name>
</gene>
<comment type="caution">
    <text evidence="1">The sequence shown here is derived from an EMBL/GenBank/DDBJ whole genome shotgun (WGS) entry which is preliminary data.</text>
</comment>
<dbReference type="EMBL" id="REGN01002158">
    <property type="protein sequence ID" value="RNA29845.1"/>
    <property type="molecule type" value="Genomic_DNA"/>
</dbReference>